<proteinExistence type="predicted"/>
<feature type="region of interest" description="Disordered" evidence="1">
    <location>
        <begin position="64"/>
        <end position="83"/>
    </location>
</feature>
<feature type="transmembrane region" description="Helical" evidence="2">
    <location>
        <begin position="39"/>
        <end position="56"/>
    </location>
</feature>
<evidence type="ECO:0000313" key="4">
    <source>
        <dbReference type="Proteomes" id="UP000320585"/>
    </source>
</evidence>
<feature type="compositionally biased region" description="Basic and acidic residues" evidence="1">
    <location>
        <begin position="68"/>
        <end position="83"/>
    </location>
</feature>
<reference evidence="4" key="1">
    <citation type="submission" date="2019-05" db="EMBL/GenBank/DDBJ databases">
        <title>Complete genome sequencing of Dialister sp. strain 5BBH33.</title>
        <authorList>
            <person name="Sakamoto M."/>
            <person name="Murakami T."/>
            <person name="Mori H."/>
        </authorList>
    </citation>
    <scope>NUCLEOTIDE SEQUENCE [LARGE SCALE GENOMIC DNA]</scope>
    <source>
        <strain evidence="4">5BBH33</strain>
    </source>
</reference>
<evidence type="ECO:0000256" key="2">
    <source>
        <dbReference type="SAM" id="Phobius"/>
    </source>
</evidence>
<gene>
    <name evidence="3" type="ORF">Dia5BBH33_16040</name>
</gene>
<evidence type="ECO:0000313" key="3">
    <source>
        <dbReference type="EMBL" id="BBK25669.1"/>
    </source>
</evidence>
<protein>
    <submittedName>
        <fullName evidence="3">Uncharacterized protein</fullName>
    </submittedName>
</protein>
<dbReference type="EMBL" id="AP019697">
    <property type="protein sequence ID" value="BBK25669.1"/>
    <property type="molecule type" value="Genomic_DNA"/>
</dbReference>
<keyword evidence="2" id="KW-1133">Transmembrane helix</keyword>
<evidence type="ECO:0000256" key="1">
    <source>
        <dbReference type="SAM" id="MobiDB-lite"/>
    </source>
</evidence>
<sequence>MFLFSMTFMMIVTLASLVIIVRNQIGMIMKGGADWGPYAQAGIGTLLIVLALELAVEGYRTVMRGRKGGGDKAERLPDLEVEE</sequence>
<dbReference type="AlphaFoldDB" id="A0A8D4UVB0"/>
<accession>A0A8D4UVB0</accession>
<organism evidence="3 4">
    <name type="scientific">Dialister hominis</name>
    <dbReference type="NCBI Taxonomy" id="2582419"/>
    <lineage>
        <taxon>Bacteria</taxon>
        <taxon>Bacillati</taxon>
        <taxon>Bacillota</taxon>
        <taxon>Negativicutes</taxon>
        <taxon>Veillonellales</taxon>
        <taxon>Veillonellaceae</taxon>
        <taxon>Dialister</taxon>
    </lineage>
</organism>
<keyword evidence="4" id="KW-1185">Reference proteome</keyword>
<dbReference type="Proteomes" id="UP000320585">
    <property type="component" value="Chromosome"/>
</dbReference>
<keyword evidence="2" id="KW-0812">Transmembrane</keyword>
<name>A0A8D4UVB0_9FIRM</name>
<keyword evidence="2" id="KW-0472">Membrane</keyword>
<dbReference type="KEGG" id="dho:Dia5BBH33_16040"/>